<protein>
    <submittedName>
        <fullName evidence="2">Uncharacterized protein</fullName>
    </submittedName>
</protein>
<keyword evidence="3" id="KW-1185">Reference proteome</keyword>
<dbReference type="Proteomes" id="UP000051836">
    <property type="component" value="Unassembled WGS sequence"/>
</dbReference>
<dbReference type="AlphaFoldDB" id="A0A0Q3TU68"/>
<evidence type="ECO:0000313" key="3">
    <source>
        <dbReference type="Proteomes" id="UP000051836"/>
    </source>
</evidence>
<gene>
    <name evidence="2" type="ORF">AAES_24572</name>
</gene>
<sequence>MGRYGAKAAAPAADGNTDLPRNNHLRGAGRAGTGEKRKIAQAEFGQESSGSRGLEYAPGRDRQSHQTRHRACAEESGPASVSRKARP</sequence>
<evidence type="ECO:0000313" key="2">
    <source>
        <dbReference type="EMBL" id="KQL57265.1"/>
    </source>
</evidence>
<organism evidence="2 3">
    <name type="scientific">Amazona aestiva</name>
    <name type="common">Blue-fronted Amazon parrot</name>
    <dbReference type="NCBI Taxonomy" id="12930"/>
    <lineage>
        <taxon>Eukaryota</taxon>
        <taxon>Metazoa</taxon>
        <taxon>Chordata</taxon>
        <taxon>Craniata</taxon>
        <taxon>Vertebrata</taxon>
        <taxon>Euteleostomi</taxon>
        <taxon>Archelosauria</taxon>
        <taxon>Archosauria</taxon>
        <taxon>Dinosauria</taxon>
        <taxon>Saurischia</taxon>
        <taxon>Theropoda</taxon>
        <taxon>Coelurosauria</taxon>
        <taxon>Aves</taxon>
        <taxon>Neognathae</taxon>
        <taxon>Neoaves</taxon>
        <taxon>Telluraves</taxon>
        <taxon>Australaves</taxon>
        <taxon>Psittaciformes</taxon>
        <taxon>Psittacidae</taxon>
        <taxon>Amazona</taxon>
    </lineage>
</organism>
<proteinExistence type="predicted"/>
<evidence type="ECO:0000256" key="1">
    <source>
        <dbReference type="SAM" id="MobiDB-lite"/>
    </source>
</evidence>
<feature type="region of interest" description="Disordered" evidence="1">
    <location>
        <begin position="1"/>
        <end position="87"/>
    </location>
</feature>
<feature type="compositionally biased region" description="Low complexity" evidence="1">
    <location>
        <begin position="1"/>
        <end position="13"/>
    </location>
</feature>
<accession>A0A0Q3TU68</accession>
<dbReference type="EMBL" id="LMAW01000416">
    <property type="protein sequence ID" value="KQL57265.1"/>
    <property type="molecule type" value="Genomic_DNA"/>
</dbReference>
<reference evidence="2 3" key="1">
    <citation type="submission" date="2015-10" db="EMBL/GenBank/DDBJ databases">
        <authorList>
            <person name="Gilbert D.G."/>
        </authorList>
    </citation>
    <scope>NUCLEOTIDE SEQUENCE [LARGE SCALE GENOMIC DNA]</scope>
    <source>
        <strain evidence="2">FVVF132</strain>
    </source>
</reference>
<comment type="caution">
    <text evidence="2">The sequence shown here is derived from an EMBL/GenBank/DDBJ whole genome shotgun (WGS) entry which is preliminary data.</text>
</comment>
<name>A0A0Q3TU68_AMAAE</name>